<gene>
    <name evidence="1" type="ORF">LMG24238_03013</name>
</gene>
<accession>A0A6J5B2P8</accession>
<evidence type="ECO:0000313" key="2">
    <source>
        <dbReference type="Proteomes" id="UP000494255"/>
    </source>
</evidence>
<name>A0A6J5B2P8_9BURK</name>
<evidence type="ECO:0000313" key="1">
    <source>
        <dbReference type="EMBL" id="CAB3688979.1"/>
    </source>
</evidence>
<dbReference type="EMBL" id="CADIKC010000003">
    <property type="protein sequence ID" value="CAB3688979.1"/>
    <property type="molecule type" value="Genomic_DNA"/>
</dbReference>
<dbReference type="AlphaFoldDB" id="A0A6J5B2P8"/>
<keyword evidence="2" id="KW-1185">Reference proteome</keyword>
<proteinExistence type="predicted"/>
<organism evidence="1 2">
    <name type="scientific">Paraburkholderia sediminicola</name>
    <dbReference type="NCBI Taxonomy" id="458836"/>
    <lineage>
        <taxon>Bacteria</taxon>
        <taxon>Pseudomonadati</taxon>
        <taxon>Pseudomonadota</taxon>
        <taxon>Betaproteobacteria</taxon>
        <taxon>Burkholderiales</taxon>
        <taxon>Burkholderiaceae</taxon>
        <taxon>Paraburkholderia</taxon>
    </lineage>
</organism>
<sequence length="186" mass="20566">MTTVFIAGSMNIKHLDLKVKERIDKIIESDLKVVVGDADGADASIQTYLADHCAKYATVYCSGPTPRNNIGDWQVCTIEAKHAKGTRAFFTAKDIAMAHVADFGLMIWDAKSTGTLSNVIELLKQKKKSVVFVNKEKSFVNVGDVDQLQELVSHMSEHAQVKADEKIGLHAKINELKHEQSNLFAH</sequence>
<protein>
    <submittedName>
        <fullName evidence="1">Uncharacterized protein</fullName>
    </submittedName>
</protein>
<dbReference type="Proteomes" id="UP000494255">
    <property type="component" value="Unassembled WGS sequence"/>
</dbReference>
<reference evidence="1 2" key="1">
    <citation type="submission" date="2020-04" db="EMBL/GenBank/DDBJ databases">
        <authorList>
            <person name="De Canck E."/>
        </authorList>
    </citation>
    <scope>NUCLEOTIDE SEQUENCE [LARGE SCALE GENOMIC DNA]</scope>
    <source>
        <strain evidence="1 2">LMG 24238</strain>
    </source>
</reference>